<evidence type="ECO:0000313" key="3">
    <source>
        <dbReference type="Proteomes" id="UP001219525"/>
    </source>
</evidence>
<feature type="compositionally biased region" description="Basic and acidic residues" evidence="1">
    <location>
        <begin position="124"/>
        <end position="134"/>
    </location>
</feature>
<evidence type="ECO:0000256" key="1">
    <source>
        <dbReference type="SAM" id="MobiDB-lite"/>
    </source>
</evidence>
<accession>A0AAD6VEL7</accession>
<dbReference type="Proteomes" id="UP001219525">
    <property type="component" value="Unassembled WGS sequence"/>
</dbReference>
<organism evidence="2 3">
    <name type="scientific">Mycena pura</name>
    <dbReference type="NCBI Taxonomy" id="153505"/>
    <lineage>
        <taxon>Eukaryota</taxon>
        <taxon>Fungi</taxon>
        <taxon>Dikarya</taxon>
        <taxon>Basidiomycota</taxon>
        <taxon>Agaricomycotina</taxon>
        <taxon>Agaricomycetes</taxon>
        <taxon>Agaricomycetidae</taxon>
        <taxon>Agaricales</taxon>
        <taxon>Marasmiineae</taxon>
        <taxon>Mycenaceae</taxon>
        <taxon>Mycena</taxon>
    </lineage>
</organism>
<proteinExistence type="predicted"/>
<comment type="caution">
    <text evidence="2">The sequence shown here is derived from an EMBL/GenBank/DDBJ whole genome shotgun (WGS) entry which is preliminary data.</text>
</comment>
<protein>
    <submittedName>
        <fullName evidence="2">Uncharacterized protein</fullName>
    </submittedName>
</protein>
<keyword evidence="3" id="KW-1185">Reference proteome</keyword>
<feature type="region of interest" description="Disordered" evidence="1">
    <location>
        <begin position="1"/>
        <end position="20"/>
    </location>
</feature>
<dbReference type="EMBL" id="JARJCW010000036">
    <property type="protein sequence ID" value="KAJ7207593.1"/>
    <property type="molecule type" value="Genomic_DNA"/>
</dbReference>
<gene>
    <name evidence="2" type="ORF">GGX14DRAFT_396414</name>
</gene>
<name>A0AAD6VEL7_9AGAR</name>
<reference evidence="2" key="1">
    <citation type="submission" date="2023-03" db="EMBL/GenBank/DDBJ databases">
        <title>Massive genome expansion in bonnet fungi (Mycena s.s.) driven by repeated elements and novel gene families across ecological guilds.</title>
        <authorList>
            <consortium name="Lawrence Berkeley National Laboratory"/>
            <person name="Harder C.B."/>
            <person name="Miyauchi S."/>
            <person name="Viragh M."/>
            <person name="Kuo A."/>
            <person name="Thoen E."/>
            <person name="Andreopoulos B."/>
            <person name="Lu D."/>
            <person name="Skrede I."/>
            <person name="Drula E."/>
            <person name="Henrissat B."/>
            <person name="Morin E."/>
            <person name="Kohler A."/>
            <person name="Barry K."/>
            <person name="LaButti K."/>
            <person name="Morin E."/>
            <person name="Salamov A."/>
            <person name="Lipzen A."/>
            <person name="Mereny Z."/>
            <person name="Hegedus B."/>
            <person name="Baldrian P."/>
            <person name="Stursova M."/>
            <person name="Weitz H."/>
            <person name="Taylor A."/>
            <person name="Grigoriev I.V."/>
            <person name="Nagy L.G."/>
            <person name="Martin F."/>
            <person name="Kauserud H."/>
        </authorList>
    </citation>
    <scope>NUCLEOTIDE SEQUENCE</scope>
    <source>
        <strain evidence="2">9144</strain>
    </source>
</reference>
<sequence length="250" mass="27212">MRFRQSSASSHEKVQRRSARELQVCQRRVPDAALARHGVVVDIPQVVDALSGVCPRQLPVHRGEDAAEFGLSDFNYSPPSFEIFECGKYNYVALPGGRRAPRFRRRRLPHHPVAISGATTGSENARRPTFRPERTAQSSNGLSCANSVLSVSADADAGFPGCGEGEVLLLGGPAREVRIRACGAWTRIDGRTRASFRLQLEIPIKVGSPVQPSMYIVNQLGLSTSGLQGVYNLDSIRACGLNSRKSSTRL</sequence>
<dbReference type="AlphaFoldDB" id="A0AAD6VEL7"/>
<evidence type="ECO:0000313" key="2">
    <source>
        <dbReference type="EMBL" id="KAJ7207593.1"/>
    </source>
</evidence>
<feature type="region of interest" description="Disordered" evidence="1">
    <location>
        <begin position="114"/>
        <end position="140"/>
    </location>
</feature>
<feature type="compositionally biased region" description="Basic and acidic residues" evidence="1">
    <location>
        <begin position="10"/>
        <end position="20"/>
    </location>
</feature>